<dbReference type="AlphaFoldDB" id="A0A139A3Z4"/>
<gene>
    <name evidence="1" type="ORF">M427DRAFT_434828</name>
</gene>
<protein>
    <submittedName>
        <fullName evidence="1">Uncharacterized protein</fullName>
    </submittedName>
</protein>
<name>A0A139A3Z4_GONPJ</name>
<sequence length="210" mass="22682">MSSIAMCGMEVQKEGEAASSIGQACGELLALARIKSALRVSLSLCSQIWLTGGCCCGCLIAARQLGTLWMILLSSHRKWTALLPSLYCTGSWPSIVSFCGWNFEQPVVEEDEIITAMMVAVEAPLSLAQIAEAEAEERTISDGIAFLDGFPAVSSGVQVCSRVGPQEPSDSDIGFFRDDPQEIEASWDNAKKWVIELVQRGEILGMTLED</sequence>
<organism evidence="1 2">
    <name type="scientific">Gonapodya prolifera (strain JEL478)</name>
    <name type="common">Monoblepharis prolifera</name>
    <dbReference type="NCBI Taxonomy" id="1344416"/>
    <lineage>
        <taxon>Eukaryota</taxon>
        <taxon>Fungi</taxon>
        <taxon>Fungi incertae sedis</taxon>
        <taxon>Chytridiomycota</taxon>
        <taxon>Chytridiomycota incertae sedis</taxon>
        <taxon>Monoblepharidomycetes</taxon>
        <taxon>Monoblepharidales</taxon>
        <taxon>Gonapodyaceae</taxon>
        <taxon>Gonapodya</taxon>
    </lineage>
</organism>
<evidence type="ECO:0000313" key="2">
    <source>
        <dbReference type="Proteomes" id="UP000070544"/>
    </source>
</evidence>
<accession>A0A139A3Z4</accession>
<evidence type="ECO:0000313" key="1">
    <source>
        <dbReference type="EMBL" id="KXS11510.1"/>
    </source>
</evidence>
<dbReference type="Proteomes" id="UP000070544">
    <property type="component" value="Unassembled WGS sequence"/>
</dbReference>
<proteinExistence type="predicted"/>
<keyword evidence="2" id="KW-1185">Reference proteome</keyword>
<dbReference type="EMBL" id="KQ965800">
    <property type="protein sequence ID" value="KXS11510.1"/>
    <property type="molecule type" value="Genomic_DNA"/>
</dbReference>
<reference evidence="1 2" key="1">
    <citation type="journal article" date="2015" name="Genome Biol. Evol.">
        <title>Phylogenomic analyses indicate that early fungi evolved digesting cell walls of algal ancestors of land plants.</title>
        <authorList>
            <person name="Chang Y."/>
            <person name="Wang S."/>
            <person name="Sekimoto S."/>
            <person name="Aerts A.L."/>
            <person name="Choi C."/>
            <person name="Clum A."/>
            <person name="LaButti K.M."/>
            <person name="Lindquist E.A."/>
            <person name="Yee Ngan C."/>
            <person name="Ohm R.A."/>
            <person name="Salamov A.A."/>
            <person name="Grigoriev I.V."/>
            <person name="Spatafora J.W."/>
            <person name="Berbee M.L."/>
        </authorList>
    </citation>
    <scope>NUCLEOTIDE SEQUENCE [LARGE SCALE GENOMIC DNA]</scope>
    <source>
        <strain evidence="1 2">JEL478</strain>
    </source>
</reference>